<keyword evidence="4" id="KW-0677">Repeat</keyword>
<dbReference type="Gene3D" id="3.80.10.10">
    <property type="entry name" value="Ribonuclease Inhibitor"/>
    <property type="match status" value="1"/>
</dbReference>
<dbReference type="EC" id="2.7.11.1" evidence="10"/>
<keyword evidence="3" id="KW-0732">Signal</keyword>
<dbReference type="Gene3D" id="3.30.200.20">
    <property type="entry name" value="Phosphorylase Kinase, domain 1"/>
    <property type="match status" value="1"/>
</dbReference>
<evidence type="ECO:0000313" key="10">
    <source>
        <dbReference type="EMBL" id="PKA64457.1"/>
    </source>
</evidence>
<keyword evidence="10" id="KW-0418">Kinase</keyword>
<dbReference type="InterPro" id="IPR011009">
    <property type="entry name" value="Kinase-like_dom_sf"/>
</dbReference>
<dbReference type="Pfam" id="PF07714">
    <property type="entry name" value="PK_Tyr_Ser-Thr"/>
    <property type="match status" value="1"/>
</dbReference>
<feature type="domain" description="Protein kinase" evidence="9">
    <location>
        <begin position="265"/>
        <end position="541"/>
    </location>
</feature>
<dbReference type="GO" id="GO:0012505">
    <property type="term" value="C:endomembrane system"/>
    <property type="evidence" value="ECO:0007669"/>
    <property type="project" value="UniProtKB-SubCell"/>
</dbReference>
<evidence type="ECO:0000256" key="2">
    <source>
        <dbReference type="ARBA" id="ARBA00022692"/>
    </source>
</evidence>
<dbReference type="SUPFAM" id="SSF56112">
    <property type="entry name" value="Protein kinase-like (PK-like)"/>
    <property type="match status" value="1"/>
</dbReference>
<dbReference type="PANTHER" id="PTHR46084:SF1">
    <property type="entry name" value="PROTEIN MALE DISCOVERER 2"/>
    <property type="match status" value="1"/>
</dbReference>
<evidence type="ECO:0000256" key="7">
    <source>
        <dbReference type="ARBA" id="ARBA00046288"/>
    </source>
</evidence>
<evidence type="ECO:0000259" key="9">
    <source>
        <dbReference type="PROSITE" id="PS50011"/>
    </source>
</evidence>
<evidence type="ECO:0000256" key="4">
    <source>
        <dbReference type="ARBA" id="ARBA00022737"/>
    </source>
</evidence>
<dbReference type="InterPro" id="IPR013210">
    <property type="entry name" value="LRR_N_plant-typ"/>
</dbReference>
<dbReference type="InterPro" id="IPR000719">
    <property type="entry name" value="Prot_kinase_dom"/>
</dbReference>
<reference evidence="10 11" key="1">
    <citation type="journal article" date="2017" name="Nature">
        <title>The Apostasia genome and the evolution of orchids.</title>
        <authorList>
            <person name="Zhang G.Q."/>
            <person name="Liu K.W."/>
            <person name="Li Z."/>
            <person name="Lohaus R."/>
            <person name="Hsiao Y.Y."/>
            <person name="Niu S.C."/>
            <person name="Wang J.Y."/>
            <person name="Lin Y.C."/>
            <person name="Xu Q."/>
            <person name="Chen L.J."/>
            <person name="Yoshida K."/>
            <person name="Fujiwara S."/>
            <person name="Wang Z.W."/>
            <person name="Zhang Y.Q."/>
            <person name="Mitsuda N."/>
            <person name="Wang M."/>
            <person name="Liu G.H."/>
            <person name="Pecoraro L."/>
            <person name="Huang H.X."/>
            <person name="Xiao X.J."/>
            <person name="Lin M."/>
            <person name="Wu X.Y."/>
            <person name="Wu W.L."/>
            <person name="Chen Y.Y."/>
            <person name="Chang S.B."/>
            <person name="Sakamoto S."/>
            <person name="Ohme-Takagi M."/>
            <person name="Yagi M."/>
            <person name="Zeng S.J."/>
            <person name="Shen C.Y."/>
            <person name="Yeh C.M."/>
            <person name="Luo Y.B."/>
            <person name="Tsai W.C."/>
            <person name="Van de Peer Y."/>
            <person name="Liu Z.J."/>
        </authorList>
    </citation>
    <scope>NUCLEOTIDE SEQUENCE [LARGE SCALE GENOMIC DNA]</scope>
    <source>
        <strain evidence="11">cv. Shenzhen</strain>
        <tissue evidence="10">Stem</tissue>
    </source>
</reference>
<dbReference type="EMBL" id="KZ451903">
    <property type="protein sequence ID" value="PKA64457.1"/>
    <property type="molecule type" value="Genomic_DNA"/>
</dbReference>
<comment type="subcellular location">
    <subcellularLocation>
        <location evidence="7">Endomembrane system</location>
        <topology evidence="7">Single-pass type I membrane protein</topology>
    </subcellularLocation>
</comment>
<evidence type="ECO:0000256" key="5">
    <source>
        <dbReference type="ARBA" id="ARBA00022989"/>
    </source>
</evidence>
<organism evidence="10 11">
    <name type="scientific">Apostasia shenzhenica</name>
    <dbReference type="NCBI Taxonomy" id="1088818"/>
    <lineage>
        <taxon>Eukaryota</taxon>
        <taxon>Viridiplantae</taxon>
        <taxon>Streptophyta</taxon>
        <taxon>Embryophyta</taxon>
        <taxon>Tracheophyta</taxon>
        <taxon>Spermatophyta</taxon>
        <taxon>Magnoliopsida</taxon>
        <taxon>Liliopsida</taxon>
        <taxon>Asparagales</taxon>
        <taxon>Orchidaceae</taxon>
        <taxon>Apostasioideae</taxon>
        <taxon>Apostasia</taxon>
    </lineage>
</organism>
<dbReference type="STRING" id="1088818.A0A2I0B9J3"/>
<protein>
    <submittedName>
        <fullName evidence="10">Putative LRR receptor-like serine/threonine-protein kinase MRH1</fullName>
        <ecNumber evidence="10">2.7.11.1</ecNumber>
    </submittedName>
</protein>
<accession>A0A2I0B9J3</accession>
<keyword evidence="1" id="KW-0433">Leucine-rich repeat</keyword>
<proteinExistence type="predicted"/>
<name>A0A2I0B9J3_9ASPA</name>
<keyword evidence="6 8" id="KW-0472">Membrane</keyword>
<feature type="transmembrane region" description="Helical" evidence="8">
    <location>
        <begin position="212"/>
        <end position="233"/>
    </location>
</feature>
<dbReference type="PANTHER" id="PTHR46084">
    <property type="entry name" value="PROTEIN MALE DISCOVERER 2"/>
    <property type="match status" value="1"/>
</dbReference>
<dbReference type="GO" id="GO:0005524">
    <property type="term" value="F:ATP binding"/>
    <property type="evidence" value="ECO:0007669"/>
    <property type="project" value="InterPro"/>
</dbReference>
<dbReference type="SMART" id="SM00219">
    <property type="entry name" value="TyrKc"/>
    <property type="match status" value="1"/>
</dbReference>
<dbReference type="GO" id="GO:0004713">
    <property type="term" value="F:protein tyrosine kinase activity"/>
    <property type="evidence" value="ECO:0007669"/>
    <property type="project" value="InterPro"/>
</dbReference>
<keyword evidence="10" id="KW-0808">Transferase</keyword>
<keyword evidence="11" id="KW-1185">Reference proteome</keyword>
<dbReference type="InterPro" id="IPR032675">
    <property type="entry name" value="LRR_dom_sf"/>
</dbReference>
<dbReference type="Gene3D" id="1.10.510.10">
    <property type="entry name" value="Transferase(Phosphotransferase) domain 1"/>
    <property type="match status" value="1"/>
</dbReference>
<dbReference type="AlphaFoldDB" id="A0A2I0B9J3"/>
<dbReference type="FunFam" id="3.30.200.20:FF:000489">
    <property type="entry name" value="Inactive receptor-like serine/threonine-protein kinase"/>
    <property type="match status" value="1"/>
</dbReference>
<sequence length="568" mass="63179">MGGRWNHCVLQLHMVLLLLLMMLLLHGRYIVSINPDGLALLKFRSRVDSDPRGVLRNWNPHGNDPCNWTGVLCVDGKVESFFNYESSLEDRAEKQSSNLPKAAGFLEPDGDDNVQNFLISSRRKLLIETRNLPTSSVIGLLPQGSVPVPSFGSGSFPAVLDTVDINIEGRSSGSAQPEVVFPSTITTNDPLMLNPSTPMDGEIMKSERSENWIYIFSLLAALLTCAAVISSIVHRRLVGAAIAPWKSGLSGQLQKALLSGVQKLNRLELEVACEDFSNIIYTCRECTMFKGTLSSGVEIVVASTTVMSSKDWSRHAEVRFQCKIDALSKVNHKNFINLLGYCAEDKPFMRMMVYEYAPNGTLSEHLHVKEFEHLDWAARMRILMGIAYCLQFMHHELYPPFVIPELQSSSIYLTDDYAAKISDISIWKEVAADQSHSMNDDLYPSESPNICTGSNVYSFGILMLEIVSGRFSHSTEGPILSWATECLSDKENIKSLVDPSLKSFKEDELKIICEIVQECIHEDLEDRPTMKEVAARLSGALGINPDAAAPRLSPLWWAELEILSVEAS</sequence>
<dbReference type="GO" id="GO:0004674">
    <property type="term" value="F:protein serine/threonine kinase activity"/>
    <property type="evidence" value="ECO:0007669"/>
    <property type="project" value="UniProtKB-EC"/>
</dbReference>
<dbReference type="OrthoDB" id="291737at2759"/>
<evidence type="ECO:0000256" key="6">
    <source>
        <dbReference type="ARBA" id="ARBA00023136"/>
    </source>
</evidence>
<keyword evidence="10" id="KW-0675">Receptor</keyword>
<dbReference type="InterPro" id="IPR020635">
    <property type="entry name" value="Tyr_kinase_cat_dom"/>
</dbReference>
<dbReference type="InterPro" id="IPR001245">
    <property type="entry name" value="Ser-Thr/Tyr_kinase_cat_dom"/>
</dbReference>
<feature type="transmembrane region" description="Helical" evidence="8">
    <location>
        <begin position="12"/>
        <end position="31"/>
    </location>
</feature>
<evidence type="ECO:0000256" key="8">
    <source>
        <dbReference type="SAM" id="Phobius"/>
    </source>
</evidence>
<gene>
    <name evidence="10" type="primary">MRH1</name>
    <name evidence="10" type="ORF">AXF42_Ash007202</name>
</gene>
<keyword evidence="5 8" id="KW-1133">Transmembrane helix</keyword>
<dbReference type="Proteomes" id="UP000236161">
    <property type="component" value="Unassembled WGS sequence"/>
</dbReference>
<keyword evidence="2 8" id="KW-0812">Transmembrane</keyword>
<evidence type="ECO:0000256" key="1">
    <source>
        <dbReference type="ARBA" id="ARBA00022614"/>
    </source>
</evidence>
<dbReference type="Pfam" id="PF08263">
    <property type="entry name" value="LRRNT_2"/>
    <property type="match status" value="1"/>
</dbReference>
<evidence type="ECO:0000256" key="3">
    <source>
        <dbReference type="ARBA" id="ARBA00022729"/>
    </source>
</evidence>
<dbReference type="PROSITE" id="PS50011">
    <property type="entry name" value="PROTEIN_KINASE_DOM"/>
    <property type="match status" value="1"/>
</dbReference>
<evidence type="ECO:0000313" key="11">
    <source>
        <dbReference type="Proteomes" id="UP000236161"/>
    </source>
</evidence>